<dbReference type="AlphaFoldDB" id="A0A9X6LRQ6"/>
<dbReference type="Proteomes" id="UP000194816">
    <property type="component" value="Unassembled WGS sequence"/>
</dbReference>
<dbReference type="RefSeq" id="WP_172452182.1">
    <property type="nucleotide sequence ID" value="NZ_MOOK01000096.1"/>
</dbReference>
<dbReference type="EMBL" id="MOOK01000096">
    <property type="protein sequence ID" value="OUB52726.1"/>
    <property type="molecule type" value="Genomic_DNA"/>
</dbReference>
<accession>A0A9X6LRQ6</accession>
<reference evidence="1 2" key="1">
    <citation type="submission" date="2016-10" db="EMBL/GenBank/DDBJ databases">
        <title>Comparative genomics of Bacillus thuringiensis reveals a path to pathogens against multiple invertebrate hosts.</title>
        <authorList>
            <person name="Zheng J."/>
            <person name="Gao Q."/>
            <person name="Liu H."/>
            <person name="Peng D."/>
            <person name="Ruan L."/>
            <person name="Sun M."/>
        </authorList>
    </citation>
    <scope>NUCLEOTIDE SEQUENCE [LARGE SCALE GENOMIC DNA]</scope>
    <source>
        <strain evidence="1">BGSC 4AU1</strain>
    </source>
</reference>
<evidence type="ECO:0000313" key="2">
    <source>
        <dbReference type="Proteomes" id="UP000194816"/>
    </source>
</evidence>
<name>A0A9X6LRQ6_BACUH</name>
<protein>
    <submittedName>
        <fullName evidence="1">Transposase</fullName>
    </submittedName>
</protein>
<sequence>MKNHVIANGQILQTNKKWSNLKQNQQNMITEWLQAEYQRFIEVHLRKPKKKEEEYILDIVMEQIRERDIWIPYQEVKTYFTNKKGKWYRKLENEFESRRKEEEKLVHVAYENIGTTIL</sequence>
<proteinExistence type="predicted"/>
<gene>
    <name evidence="1" type="ORF">BK716_11855</name>
</gene>
<comment type="caution">
    <text evidence="1">The sequence shown here is derived from an EMBL/GenBank/DDBJ whole genome shotgun (WGS) entry which is preliminary data.</text>
</comment>
<evidence type="ECO:0000313" key="1">
    <source>
        <dbReference type="EMBL" id="OUB52726.1"/>
    </source>
</evidence>
<organism evidence="1 2">
    <name type="scientific">Bacillus thuringiensis subsp. higo</name>
    <dbReference type="NCBI Taxonomy" id="132266"/>
    <lineage>
        <taxon>Bacteria</taxon>
        <taxon>Bacillati</taxon>
        <taxon>Bacillota</taxon>
        <taxon>Bacilli</taxon>
        <taxon>Bacillales</taxon>
        <taxon>Bacillaceae</taxon>
        <taxon>Bacillus</taxon>
        <taxon>Bacillus cereus group</taxon>
    </lineage>
</organism>